<sequence length="459" mass="52298">MLLKWTSVQRKLKDVGSLSLDVFINNRRDDFRQSLVLLLTCSLCSLLFSSLLLLYLHFKLRYELAVAGGIALCTWTLLTVLFFLSKRARCYGTLLVVSLFMKKSRNLLLTAGTSLVVFRNIHNTSANLSLLLKSMICNLKAKKAAIVAPLAKYKEMLKWVGNMLTLLPDLVVVKVDSHLSISTRLESQEFEAKLSEAEQELNKTVVSLQSVTYAVSSVTEKLFPAISFFVLMAFIVLHVKKFHNDMKYKNKFIGGRFEEFEEKRRAEGKAHVLPLTPEEKKLYPVLSIRPTFGDRKAMLKFSIPVMFHLLIWVVFVTVDVLSYWFVVVITTKLSELEPFNVHLLANFKNIVTLMGQQIQNNVQEEDFSFSVTLFERECLPTPELLLHTSVVPLAVILAILVIMVLVVSKVAQLRLLVCEQFFPIAAEARVEYLHARILKKRLKKRPPNATLPSSKVEFD</sequence>
<dbReference type="GO" id="GO:0016020">
    <property type="term" value="C:membrane"/>
    <property type="evidence" value="ECO:0007669"/>
    <property type="project" value="UniProtKB-SubCell"/>
</dbReference>
<proteinExistence type="predicted"/>
<dbReference type="HOGENOM" id="CLU_046145_0_0_1"/>
<dbReference type="InterPro" id="IPR051856">
    <property type="entry name" value="CSR-E3_Ligase_Protein"/>
</dbReference>
<feature type="transmembrane region" description="Helical" evidence="5">
    <location>
        <begin position="64"/>
        <end position="84"/>
    </location>
</feature>
<accession>Q4SMR3</accession>
<dbReference type="Pfam" id="PF07782">
    <property type="entry name" value="DC_STAMP"/>
    <property type="match status" value="1"/>
</dbReference>
<evidence type="ECO:0000259" key="6">
    <source>
        <dbReference type="Pfam" id="PF07782"/>
    </source>
</evidence>
<name>Q4SMR3_TETNG</name>
<dbReference type="PANTHER" id="PTHR21041:SF2">
    <property type="entry name" value="DENDRITIC CELL-SPECIFIC TRANSMEMBRANE PROTEIN"/>
    <property type="match status" value="1"/>
</dbReference>
<comment type="caution">
    <text evidence="7">The sequence shown here is derived from an EMBL/GenBank/DDBJ whole genome shotgun (WGS) entry which is preliminary data.</text>
</comment>
<evidence type="ECO:0000256" key="1">
    <source>
        <dbReference type="ARBA" id="ARBA00004141"/>
    </source>
</evidence>
<protein>
    <submittedName>
        <fullName evidence="7">(spotted green pufferfish) hypothetical protein</fullName>
    </submittedName>
</protein>
<reference evidence="7" key="2">
    <citation type="submission" date="2004-02" db="EMBL/GenBank/DDBJ databases">
        <authorList>
            <consortium name="Genoscope"/>
            <consortium name="Whitehead Institute Centre for Genome Research"/>
        </authorList>
    </citation>
    <scope>NUCLEOTIDE SEQUENCE</scope>
</reference>
<feature type="transmembrane region" description="Helical" evidence="5">
    <location>
        <begin position="384"/>
        <end position="407"/>
    </location>
</feature>
<feature type="transmembrane region" description="Helical" evidence="5">
    <location>
        <begin position="305"/>
        <end position="326"/>
    </location>
</feature>
<feature type="domain" description="Dendritic cell-specific transmembrane protein-like" evidence="6">
    <location>
        <begin position="248"/>
        <end position="434"/>
    </location>
</feature>
<evidence type="ECO:0000256" key="2">
    <source>
        <dbReference type="ARBA" id="ARBA00022692"/>
    </source>
</evidence>
<dbReference type="AlphaFoldDB" id="Q4SMR3"/>
<keyword evidence="2 5" id="KW-0812">Transmembrane</keyword>
<dbReference type="OrthoDB" id="9949280at2759"/>
<evidence type="ECO:0000313" key="7">
    <source>
        <dbReference type="EMBL" id="CAF98069.1"/>
    </source>
</evidence>
<reference evidence="7" key="1">
    <citation type="journal article" date="2004" name="Nature">
        <title>Genome duplication in the teleost fish Tetraodon nigroviridis reveals the early vertebrate proto-karyotype.</title>
        <authorList>
            <person name="Jaillon O."/>
            <person name="Aury J.-M."/>
            <person name="Brunet F."/>
            <person name="Petit J.-L."/>
            <person name="Stange-Thomann N."/>
            <person name="Mauceli E."/>
            <person name="Bouneau L."/>
            <person name="Fischer C."/>
            <person name="Ozouf-Costaz C."/>
            <person name="Bernot A."/>
            <person name="Nicaud S."/>
            <person name="Jaffe D."/>
            <person name="Fisher S."/>
            <person name="Lutfalla G."/>
            <person name="Dossat C."/>
            <person name="Segurens B."/>
            <person name="Dasilva C."/>
            <person name="Salanoubat M."/>
            <person name="Levy M."/>
            <person name="Boudet N."/>
            <person name="Castellano S."/>
            <person name="Anthouard V."/>
            <person name="Jubin C."/>
            <person name="Castelli V."/>
            <person name="Katinka M."/>
            <person name="Vacherie B."/>
            <person name="Biemont C."/>
            <person name="Skalli Z."/>
            <person name="Cattolico L."/>
            <person name="Poulain J."/>
            <person name="De Berardinis V."/>
            <person name="Cruaud C."/>
            <person name="Duprat S."/>
            <person name="Brottier P."/>
            <person name="Coutanceau J.-P."/>
            <person name="Gouzy J."/>
            <person name="Parra G."/>
            <person name="Lardier G."/>
            <person name="Chapple C."/>
            <person name="McKernan K.J."/>
            <person name="McEwan P."/>
            <person name="Bosak S."/>
            <person name="Kellis M."/>
            <person name="Volff J.-N."/>
            <person name="Guigo R."/>
            <person name="Zody M.C."/>
            <person name="Mesirov J."/>
            <person name="Lindblad-Toh K."/>
            <person name="Birren B."/>
            <person name="Nusbaum C."/>
            <person name="Kahn D."/>
            <person name="Robinson-Rechavi M."/>
            <person name="Laudet V."/>
            <person name="Schachter V."/>
            <person name="Quetier F."/>
            <person name="Saurin W."/>
            <person name="Scarpelli C."/>
            <person name="Wincker P."/>
            <person name="Lander E.S."/>
            <person name="Weissenbach J."/>
            <person name="Roest Crollius H."/>
        </authorList>
    </citation>
    <scope>NUCLEOTIDE SEQUENCE [LARGE SCALE GENOMIC DNA]</scope>
</reference>
<evidence type="ECO:0000256" key="4">
    <source>
        <dbReference type="ARBA" id="ARBA00023136"/>
    </source>
</evidence>
<keyword evidence="4 5" id="KW-0472">Membrane</keyword>
<dbReference type="PANTHER" id="PTHR21041">
    <property type="entry name" value="DENDRITIC CELL-SPECIFIC TRANSMEMBRANE PROTEIN"/>
    <property type="match status" value="1"/>
</dbReference>
<evidence type="ECO:0000256" key="5">
    <source>
        <dbReference type="SAM" id="Phobius"/>
    </source>
</evidence>
<feature type="transmembrane region" description="Helical" evidence="5">
    <location>
        <begin position="35"/>
        <end position="58"/>
    </location>
</feature>
<gene>
    <name evidence="7" type="ORF">GSTENG00015640001</name>
</gene>
<organism evidence="7">
    <name type="scientific">Tetraodon nigroviridis</name>
    <name type="common">Spotted green pufferfish</name>
    <name type="synonym">Chelonodon nigroviridis</name>
    <dbReference type="NCBI Taxonomy" id="99883"/>
    <lineage>
        <taxon>Eukaryota</taxon>
        <taxon>Metazoa</taxon>
        <taxon>Chordata</taxon>
        <taxon>Craniata</taxon>
        <taxon>Vertebrata</taxon>
        <taxon>Euteleostomi</taxon>
        <taxon>Actinopterygii</taxon>
        <taxon>Neopterygii</taxon>
        <taxon>Teleostei</taxon>
        <taxon>Neoteleostei</taxon>
        <taxon>Acanthomorphata</taxon>
        <taxon>Eupercaria</taxon>
        <taxon>Tetraodontiformes</taxon>
        <taxon>Tetradontoidea</taxon>
        <taxon>Tetraodontidae</taxon>
        <taxon>Tetraodon</taxon>
    </lineage>
</organism>
<evidence type="ECO:0000256" key="3">
    <source>
        <dbReference type="ARBA" id="ARBA00022989"/>
    </source>
</evidence>
<feature type="transmembrane region" description="Helical" evidence="5">
    <location>
        <begin position="222"/>
        <end position="239"/>
    </location>
</feature>
<feature type="transmembrane region" description="Helical" evidence="5">
    <location>
        <begin position="105"/>
        <end position="122"/>
    </location>
</feature>
<keyword evidence="3 5" id="KW-1133">Transmembrane helix</keyword>
<comment type="subcellular location">
    <subcellularLocation>
        <location evidence="1">Membrane</location>
        <topology evidence="1">Multi-pass membrane protein</topology>
    </subcellularLocation>
</comment>
<dbReference type="InterPro" id="IPR012858">
    <property type="entry name" value="DC_STAMP-like"/>
</dbReference>
<dbReference type="EMBL" id="CAAE01014545">
    <property type="protein sequence ID" value="CAF98069.1"/>
    <property type="molecule type" value="Genomic_DNA"/>
</dbReference>
<dbReference type="KEGG" id="tng:GSTEN00015640G001"/>